<dbReference type="InterPro" id="IPR034660">
    <property type="entry name" value="DinB/YfiT-like"/>
</dbReference>
<dbReference type="AlphaFoldDB" id="A0A4D7B8I9"/>
<dbReference type="OrthoDB" id="338237at2"/>
<dbReference type="PANTHER" id="PTHR36922:SF1">
    <property type="entry name" value="DUF1993 DOMAIN-CONTAINING PROTEIN"/>
    <property type="match status" value="1"/>
</dbReference>
<dbReference type="KEGG" id="pstg:E8M01_29100"/>
<reference evidence="1 2" key="1">
    <citation type="submission" date="2019-04" db="EMBL/GenBank/DDBJ databases">
        <title>Phreatobacter aquaticus sp. nov.</title>
        <authorList>
            <person name="Choi A."/>
        </authorList>
    </citation>
    <scope>NUCLEOTIDE SEQUENCE [LARGE SCALE GENOMIC DNA]</scope>
    <source>
        <strain evidence="1 2">KCTC 52518</strain>
    </source>
</reference>
<dbReference type="Gene3D" id="1.20.120.450">
    <property type="entry name" value="dinb family like domain"/>
    <property type="match status" value="1"/>
</dbReference>
<dbReference type="InterPro" id="IPR018531">
    <property type="entry name" value="DUF1993"/>
</dbReference>
<dbReference type="Proteomes" id="UP000298781">
    <property type="component" value="Chromosome"/>
</dbReference>
<dbReference type="SUPFAM" id="SSF109854">
    <property type="entry name" value="DinB/YfiT-like putative metalloenzymes"/>
    <property type="match status" value="1"/>
</dbReference>
<proteinExistence type="predicted"/>
<keyword evidence="2" id="KW-1185">Reference proteome</keyword>
<dbReference type="Pfam" id="PF09351">
    <property type="entry name" value="DUF1993"/>
    <property type="match status" value="1"/>
</dbReference>
<dbReference type="EMBL" id="CP039690">
    <property type="protein sequence ID" value="QCI69481.1"/>
    <property type="molecule type" value="Genomic_DNA"/>
</dbReference>
<evidence type="ECO:0000313" key="1">
    <source>
        <dbReference type="EMBL" id="QCI69481.1"/>
    </source>
</evidence>
<name>A0A4D7B8I9_9HYPH</name>
<dbReference type="PANTHER" id="PTHR36922">
    <property type="entry name" value="BLL2446 PROTEIN"/>
    <property type="match status" value="1"/>
</dbReference>
<gene>
    <name evidence="1" type="ORF">E8M01_29100</name>
</gene>
<evidence type="ECO:0000313" key="2">
    <source>
        <dbReference type="Proteomes" id="UP000298781"/>
    </source>
</evidence>
<accession>A0A4D7B8I9</accession>
<organism evidence="1 2">
    <name type="scientific">Phreatobacter stygius</name>
    <dbReference type="NCBI Taxonomy" id="1940610"/>
    <lineage>
        <taxon>Bacteria</taxon>
        <taxon>Pseudomonadati</taxon>
        <taxon>Pseudomonadota</taxon>
        <taxon>Alphaproteobacteria</taxon>
        <taxon>Hyphomicrobiales</taxon>
        <taxon>Phreatobacteraceae</taxon>
        <taxon>Phreatobacter</taxon>
    </lineage>
</organism>
<protein>
    <submittedName>
        <fullName evidence="1">DUF1993 domain-containing protein</fullName>
    </submittedName>
</protein>
<sequence>MTAPFYAASVPVFRHSLGVLAELLRKAETHAREQGSDPEKFLEARLAPDMLPLMGQVQRASDHAKGAAARLAGFDPPPYADDEGGLAEAHARITKTLGYVISLPAESFEDAGRRTITLPFDTLQMSASQYLYNFALPSFFFHVTTAYAILRHHGVPLGKSDFIGNLG</sequence>